<dbReference type="PANTHER" id="PTHR46490:SF6">
    <property type="entry name" value="ASIALOGLYCOPROTEIN RECEPTOR 1-LIKE-RELATED"/>
    <property type="match status" value="1"/>
</dbReference>
<dbReference type="Proteomes" id="UP001152747">
    <property type="component" value="Unassembled WGS sequence"/>
</dbReference>
<feature type="chain" id="PRO_5040308071" description="C-type lectin domain-containing protein" evidence="5">
    <location>
        <begin position="17"/>
        <end position="462"/>
    </location>
</feature>
<reference evidence="7" key="1">
    <citation type="submission" date="2022-11" db="EMBL/GenBank/DDBJ databases">
        <authorList>
            <person name="Kikuchi T."/>
        </authorList>
    </citation>
    <scope>NUCLEOTIDE SEQUENCE</scope>
    <source>
        <strain evidence="7">PS1010</strain>
    </source>
</reference>
<evidence type="ECO:0000313" key="8">
    <source>
        <dbReference type="Proteomes" id="UP001152747"/>
    </source>
</evidence>
<evidence type="ECO:0000259" key="6">
    <source>
        <dbReference type="PROSITE" id="PS50041"/>
    </source>
</evidence>
<keyword evidence="2" id="KW-1015">Disulfide bond</keyword>
<feature type="domain" description="C-type lectin" evidence="6">
    <location>
        <begin position="77"/>
        <end position="204"/>
    </location>
</feature>
<dbReference type="InterPro" id="IPR001304">
    <property type="entry name" value="C-type_lectin-like"/>
</dbReference>
<dbReference type="SMART" id="SM00034">
    <property type="entry name" value="CLECT"/>
    <property type="match status" value="2"/>
</dbReference>
<dbReference type="OrthoDB" id="5806412at2759"/>
<proteinExistence type="predicted"/>
<sequence>MLKLFSIFVSVYCISCLDDSQWAHHLEGKTIKLGDLYSILKGQQKQNQTYLSDSNQQNLVLMDSSESCDAGWKQYSGNGCCYLVSEERGPWETGESRCQALHPYGRLASLHSKEESVWIAKQYSTLLDSIHAWTALSQTEIPGVWTNTDGTEVFRWFFDNSDVEMDHSCVEIIDGLLAKILNLFAQQGQTNPYNCSESIPALCKYCPGDTTTSTVLSTTTTKTTTQPTTTKLTTVPTTTSLKPTSTVSSTTSTKPTTVPSTTKEVTTVKTTKITTPTTLSTTLLTSKASTVPAISSTTKATTVTTTVLTSKVPTVPAISSTTKATTVPTTVLTSKVPTVSTTTSKQSYTCESKCETGWVFFKDSCYSLVESATPVDISTAKKGCYAFGGELADLQTSDETTFVAGYFGGFETWINNAVTDPNAHEIAGSSASYCTAIDENRELQTVVCSQKFSFAICKKSAD</sequence>
<name>A0A9P1N2L3_9PELO</name>
<gene>
    <name evidence="7" type="ORF">CAMP_LOCUS11370</name>
</gene>
<evidence type="ECO:0000256" key="3">
    <source>
        <dbReference type="ARBA" id="ARBA00023180"/>
    </source>
</evidence>
<dbReference type="PROSITE" id="PS50041">
    <property type="entry name" value="C_TYPE_LECTIN_2"/>
    <property type="match status" value="1"/>
</dbReference>
<evidence type="ECO:0000313" key="7">
    <source>
        <dbReference type="EMBL" id="CAI5448733.1"/>
    </source>
</evidence>
<comment type="caution">
    <text evidence="7">The sequence shown here is derived from an EMBL/GenBank/DDBJ whole genome shotgun (WGS) entry which is preliminary data.</text>
</comment>
<dbReference type="EMBL" id="CANHGI010000004">
    <property type="protein sequence ID" value="CAI5448733.1"/>
    <property type="molecule type" value="Genomic_DNA"/>
</dbReference>
<dbReference type="InterPro" id="IPR016187">
    <property type="entry name" value="CTDL_fold"/>
</dbReference>
<evidence type="ECO:0000256" key="4">
    <source>
        <dbReference type="SAM" id="MobiDB-lite"/>
    </source>
</evidence>
<evidence type="ECO:0000256" key="1">
    <source>
        <dbReference type="ARBA" id="ARBA00022734"/>
    </source>
</evidence>
<dbReference type="GO" id="GO:0030246">
    <property type="term" value="F:carbohydrate binding"/>
    <property type="evidence" value="ECO:0007669"/>
    <property type="project" value="UniProtKB-KW"/>
</dbReference>
<dbReference type="CDD" id="cd00037">
    <property type="entry name" value="CLECT"/>
    <property type="match status" value="1"/>
</dbReference>
<dbReference type="Pfam" id="PF00059">
    <property type="entry name" value="Lectin_C"/>
    <property type="match status" value="1"/>
</dbReference>
<dbReference type="SUPFAM" id="SSF56436">
    <property type="entry name" value="C-type lectin-like"/>
    <property type="match status" value="2"/>
</dbReference>
<organism evidence="7 8">
    <name type="scientific">Caenorhabditis angaria</name>
    <dbReference type="NCBI Taxonomy" id="860376"/>
    <lineage>
        <taxon>Eukaryota</taxon>
        <taxon>Metazoa</taxon>
        <taxon>Ecdysozoa</taxon>
        <taxon>Nematoda</taxon>
        <taxon>Chromadorea</taxon>
        <taxon>Rhabditida</taxon>
        <taxon>Rhabditina</taxon>
        <taxon>Rhabditomorpha</taxon>
        <taxon>Rhabditoidea</taxon>
        <taxon>Rhabditidae</taxon>
        <taxon>Peloderinae</taxon>
        <taxon>Caenorhabditis</taxon>
    </lineage>
</organism>
<keyword evidence="1" id="KW-0430">Lectin</keyword>
<dbReference type="Gene3D" id="3.10.100.10">
    <property type="entry name" value="Mannose-Binding Protein A, subunit A"/>
    <property type="match status" value="2"/>
</dbReference>
<accession>A0A9P1N2L3</accession>
<evidence type="ECO:0000256" key="2">
    <source>
        <dbReference type="ARBA" id="ARBA00023157"/>
    </source>
</evidence>
<keyword evidence="5" id="KW-0732">Signal</keyword>
<keyword evidence="8" id="KW-1185">Reference proteome</keyword>
<dbReference type="InterPro" id="IPR052309">
    <property type="entry name" value="C-type_Lectin_Domain_Fam1"/>
</dbReference>
<protein>
    <recommendedName>
        <fullName evidence="6">C-type lectin domain-containing protein</fullName>
    </recommendedName>
</protein>
<feature type="region of interest" description="Disordered" evidence="4">
    <location>
        <begin position="226"/>
        <end position="259"/>
    </location>
</feature>
<dbReference type="PANTHER" id="PTHR46490">
    <property type="entry name" value="C-TYPE LECTIN DOMAIN FAMILY 12 MEMBER A-RELATED"/>
    <property type="match status" value="1"/>
</dbReference>
<feature type="signal peptide" evidence="5">
    <location>
        <begin position="1"/>
        <end position="16"/>
    </location>
</feature>
<keyword evidence="3" id="KW-0325">Glycoprotein</keyword>
<dbReference type="InterPro" id="IPR016186">
    <property type="entry name" value="C-type_lectin-like/link_sf"/>
</dbReference>
<dbReference type="AlphaFoldDB" id="A0A9P1N2L3"/>
<evidence type="ECO:0000256" key="5">
    <source>
        <dbReference type="SAM" id="SignalP"/>
    </source>
</evidence>